<sequence>MAALEEPLLLKDLYPDCPGCKSAHLSKKGARAPIKELICLGLLVLCNALPICSLYPFLYFMVRDFHIAKSQKDIGYYAGVVGSSFMVGRFFTGLSWGVIADKYGRKAVMYAGILSVIVFNTGFGLSNGFWMAVVTRFLLGIFNGMLGTLQAYATEICSEEHQPLGLSVVSTLWGLGLIIGPALGGYLSQPAIKYPNIFKNSLFDRFPYFLPCLCITIFAVVTLAITFVLPETWHNHETTHAKSSNDNGSDIKSQSRDATPSAVESGLATTENAPKKKTLLKNRPLLASVAVFCIWSMHDIAYTEIFSLWALSPTSLGGLSLRSTDVGNVFAVSGFCMLVFQLSLFPRFTHRLGPIIVVRIAAILTVPLLAACSYFSLLSKLWLWVAILPTNIFKNIFSVSITTGSFLLINNSVTHDQRGAANGISMSMVSLFKAVGPAGGGALFAWSQTRTQASFLPGVQLVFFCLNIIAIITIVATFEPFLPKSTNRPIQDKIIITGRLVDGEGEINKRGDVSQKRENEPSSPRKGERH</sequence>
<accession>A0ACC2AW65</accession>
<protein>
    <submittedName>
        <fullName evidence="1">Uncharacterized protein</fullName>
    </submittedName>
</protein>
<evidence type="ECO:0000313" key="2">
    <source>
        <dbReference type="Proteomes" id="UP001162992"/>
    </source>
</evidence>
<dbReference type="Proteomes" id="UP001162992">
    <property type="component" value="Chromosome 19"/>
</dbReference>
<organism evidence="1 2">
    <name type="scientific">Diphasiastrum complanatum</name>
    <name type="common">Issler's clubmoss</name>
    <name type="synonym">Lycopodium complanatum</name>
    <dbReference type="NCBI Taxonomy" id="34168"/>
    <lineage>
        <taxon>Eukaryota</taxon>
        <taxon>Viridiplantae</taxon>
        <taxon>Streptophyta</taxon>
        <taxon>Embryophyta</taxon>
        <taxon>Tracheophyta</taxon>
        <taxon>Lycopodiopsida</taxon>
        <taxon>Lycopodiales</taxon>
        <taxon>Lycopodiaceae</taxon>
        <taxon>Lycopodioideae</taxon>
        <taxon>Diphasiastrum</taxon>
    </lineage>
</organism>
<name>A0ACC2AW65_DIPCM</name>
<gene>
    <name evidence="1" type="ORF">O6H91_19G055700</name>
</gene>
<keyword evidence="2" id="KW-1185">Reference proteome</keyword>
<proteinExistence type="predicted"/>
<comment type="caution">
    <text evidence="1">The sequence shown here is derived from an EMBL/GenBank/DDBJ whole genome shotgun (WGS) entry which is preliminary data.</text>
</comment>
<evidence type="ECO:0000313" key="1">
    <source>
        <dbReference type="EMBL" id="KAJ7521462.1"/>
    </source>
</evidence>
<reference evidence="2" key="1">
    <citation type="journal article" date="2024" name="Proc. Natl. Acad. Sci. U.S.A.">
        <title>Extraordinary preservation of gene collinearity over three hundred million years revealed in homosporous lycophytes.</title>
        <authorList>
            <person name="Li C."/>
            <person name="Wickell D."/>
            <person name="Kuo L.Y."/>
            <person name="Chen X."/>
            <person name="Nie B."/>
            <person name="Liao X."/>
            <person name="Peng D."/>
            <person name="Ji J."/>
            <person name="Jenkins J."/>
            <person name="Williams M."/>
            <person name="Shu S."/>
            <person name="Plott C."/>
            <person name="Barry K."/>
            <person name="Rajasekar S."/>
            <person name="Grimwood J."/>
            <person name="Han X."/>
            <person name="Sun S."/>
            <person name="Hou Z."/>
            <person name="He W."/>
            <person name="Dai G."/>
            <person name="Sun C."/>
            <person name="Schmutz J."/>
            <person name="Leebens-Mack J.H."/>
            <person name="Li F.W."/>
            <person name="Wang L."/>
        </authorList>
    </citation>
    <scope>NUCLEOTIDE SEQUENCE [LARGE SCALE GENOMIC DNA]</scope>
    <source>
        <strain evidence="2">cv. PW_Plant_1</strain>
    </source>
</reference>
<dbReference type="EMBL" id="CM055110">
    <property type="protein sequence ID" value="KAJ7521462.1"/>
    <property type="molecule type" value="Genomic_DNA"/>
</dbReference>